<dbReference type="EMBL" id="SPOI01000020">
    <property type="protein sequence ID" value="TIB40170.1"/>
    <property type="molecule type" value="Genomic_DNA"/>
</dbReference>
<name>A0A4T0JB32_WALIC</name>
<dbReference type="Proteomes" id="UP000310689">
    <property type="component" value="Unassembled WGS sequence"/>
</dbReference>
<accession>A0A4T0JB32</accession>
<dbReference type="AlphaFoldDB" id="A0A4T0JB32"/>
<evidence type="ECO:0000256" key="1">
    <source>
        <dbReference type="SAM" id="MobiDB-lite"/>
    </source>
</evidence>
<proteinExistence type="predicted"/>
<feature type="compositionally biased region" description="Basic and acidic residues" evidence="1">
    <location>
        <begin position="158"/>
        <end position="167"/>
    </location>
</feature>
<evidence type="ECO:0000313" key="3">
    <source>
        <dbReference type="Proteomes" id="UP000310689"/>
    </source>
</evidence>
<reference evidence="2 3" key="1">
    <citation type="submission" date="2019-03" db="EMBL/GenBank/DDBJ databases">
        <title>Sequencing 23 genomes of Wallemia ichthyophaga.</title>
        <authorList>
            <person name="Gostincar C."/>
        </authorList>
    </citation>
    <scope>NUCLEOTIDE SEQUENCE [LARGE SCALE GENOMIC DNA]</scope>
    <source>
        <strain evidence="2 3">EXF-6200</strain>
    </source>
</reference>
<sequence>MQSALEESLKYVEKLQSLSVKQEVAEQPDSVPFYKASNKDDEDQDWSMLVDDNGMINDDDFDFFDESPKTATTQQTPITPFTPATPTLNYSFIDHSLDNFSLQPTNSVIPNGFQRLAFNRPTRLVNYSNHGKYAVEEGMLPAASFPPLWYESLSRPHLEKRNKEKKDTRRKLIKRNPSASPSSTEEEFDDEPVYNSSDEEFQFDTNQFPSLPLKLHSNGSRGTRDSRGSDMVFESNTNEYSIEARLAISECRWSTLENLPARKYIPGDVSSKDLIPPKFALGYDDKVIHTAPVGISYWEKAGFAPFGGRKDIMIALSTNTSTEIDTKLLHEFSQAFCDIYAFCNLGRTRIIDSEKLRKEIVPTGFYVVRLDIARNFQSSLHLSRATQAALADEVYQVLDEEKIKDIIKSRDCARSFAIRIYEKISLPVQKWTSGNHESNEIAVNFEFPAFTVARNVIPQEQIDITDDKSSAFNNARKLHIAYHCFEDTVLVAAIDEYAHFSDVQILRRSERTMGETIYSYWKTFELQSSIKWSLRLVTSPDISSDEVEVTDKYTEWGLNKPGEMLHSYTYDILEGRHSKKTEYGTEHDARYCTIGIGENRVLKVKEITSASTKNNPDASLSNVADFESYIQSLHNLTFITKHKTHPAQRFHLPFHLHKLFSISQSEISD</sequence>
<gene>
    <name evidence="2" type="ORF">E3P86_00804</name>
</gene>
<feature type="compositionally biased region" description="Acidic residues" evidence="1">
    <location>
        <begin position="184"/>
        <end position="193"/>
    </location>
</feature>
<feature type="region of interest" description="Disordered" evidence="1">
    <location>
        <begin position="212"/>
        <end position="231"/>
    </location>
</feature>
<protein>
    <submittedName>
        <fullName evidence="2">Uncharacterized protein</fullName>
    </submittedName>
</protein>
<organism evidence="2 3">
    <name type="scientific">Wallemia ichthyophaga</name>
    <dbReference type="NCBI Taxonomy" id="245174"/>
    <lineage>
        <taxon>Eukaryota</taxon>
        <taxon>Fungi</taxon>
        <taxon>Dikarya</taxon>
        <taxon>Basidiomycota</taxon>
        <taxon>Wallemiomycotina</taxon>
        <taxon>Wallemiomycetes</taxon>
        <taxon>Wallemiales</taxon>
        <taxon>Wallemiaceae</taxon>
        <taxon>Wallemia</taxon>
    </lineage>
</organism>
<feature type="region of interest" description="Disordered" evidence="1">
    <location>
        <begin position="158"/>
        <end position="193"/>
    </location>
</feature>
<evidence type="ECO:0000313" key="2">
    <source>
        <dbReference type="EMBL" id="TIB40170.1"/>
    </source>
</evidence>
<comment type="caution">
    <text evidence="2">The sequence shown here is derived from an EMBL/GenBank/DDBJ whole genome shotgun (WGS) entry which is preliminary data.</text>
</comment>